<proteinExistence type="predicted"/>
<dbReference type="InterPro" id="IPR036388">
    <property type="entry name" value="WH-like_DNA-bd_sf"/>
</dbReference>
<evidence type="ECO:0000259" key="3">
    <source>
        <dbReference type="PROSITE" id="PS50043"/>
    </source>
</evidence>
<feature type="domain" description="HTH luxR-type" evidence="3">
    <location>
        <begin position="843"/>
        <end position="906"/>
    </location>
</feature>
<dbReference type="PANTHER" id="PTHR16305:SF35">
    <property type="entry name" value="TRANSCRIPTIONAL ACTIVATOR DOMAIN"/>
    <property type="match status" value="1"/>
</dbReference>
<keyword evidence="5" id="KW-1185">Reference proteome</keyword>
<keyword evidence="2" id="KW-0067">ATP-binding</keyword>
<evidence type="ECO:0000313" key="5">
    <source>
        <dbReference type="Proteomes" id="UP001058860"/>
    </source>
</evidence>
<dbReference type="InterPro" id="IPR000792">
    <property type="entry name" value="Tscrpt_reg_LuxR_C"/>
</dbReference>
<dbReference type="Pfam" id="PF13191">
    <property type="entry name" value="AAA_16"/>
    <property type="match status" value="1"/>
</dbReference>
<dbReference type="PROSITE" id="PS50043">
    <property type="entry name" value="HTH_LUXR_2"/>
    <property type="match status" value="1"/>
</dbReference>
<accession>A0ABY5PCF7</accession>
<name>A0ABY5PCF7_9ACTN</name>
<dbReference type="InterPro" id="IPR027417">
    <property type="entry name" value="P-loop_NTPase"/>
</dbReference>
<evidence type="ECO:0000256" key="2">
    <source>
        <dbReference type="ARBA" id="ARBA00022840"/>
    </source>
</evidence>
<reference evidence="5" key="1">
    <citation type="submission" date="2021-11" db="EMBL/GenBank/DDBJ databases">
        <title>Cultivation dependent microbiological survey of springs from the worlds oldest radium mine currently devoted to the extraction of radon-saturated water.</title>
        <authorList>
            <person name="Kapinusova G."/>
            <person name="Smrhova T."/>
            <person name="Strejcek M."/>
            <person name="Suman J."/>
            <person name="Jani K."/>
            <person name="Pajer P."/>
            <person name="Uhlik O."/>
        </authorList>
    </citation>
    <scope>NUCLEOTIDE SEQUENCE [LARGE SCALE GENOMIC DNA]</scope>
    <source>
        <strain evidence="5">J379</strain>
    </source>
</reference>
<evidence type="ECO:0000313" key="4">
    <source>
        <dbReference type="EMBL" id="UUY02306.1"/>
    </source>
</evidence>
<dbReference type="EMBL" id="CP088295">
    <property type="protein sequence ID" value="UUY02306.1"/>
    <property type="molecule type" value="Genomic_DNA"/>
</dbReference>
<evidence type="ECO:0000256" key="1">
    <source>
        <dbReference type="ARBA" id="ARBA00022741"/>
    </source>
</evidence>
<sequence length="906" mass="94199">MTSPRPEPMLVGRDEELALIDGLLARGRDRGEALLLHGDAGIGKSAIAGAAIRRARDGGATVLTTTGAPSEADLPYACLHQLIGPVLDDADALPDPQRAALDAALDGGAERRADPYRTGLAVLGLLGDAAERAPVVVVAEDAHWVDPPTSEVLAFVARRIEADAITMLITSRDGIPRSIRGAGLPTRRLDPLSADAADALLRALDPQLSPTARKRVLEQAEGNPLGLVELLTEAMRVGSDPALPAWLPLTTRLERAFAARVGDLPAETRTTLLVAALTDRADVTELLEAAAALVGHPLTLDVLTPAAAAGLVEIDEARVRFAHPLMRSAIDQGASDGARRAAHTALAQVLAADPDRAVWHRVAAAAGTDDALADELAAVAHRAGRRGSAVTAARTLGRAAQLTGGDEARGARLLDAAELALEIGRDDLVGSLLADVTGLSLAADDVHRSAWLHETARREAPDPAWFSAYLDRVGQLLATGDVPRASQALLTVAFRRWWASVPREVDDRIIAAAHALPEPADVVRIVVLSLAAPTTRGPEVARAIDRLEPDAVPAELLRLLAVSGALVGSFERAVVLGDRAIERLRARGRYGLLAPALVGRAWAGVFAGNWSASLAAAEDAARVSRETDQVLWAVSGIAVTGALTGLRGDLPSALALADEAEATLPAGAADGMRALIELARGLAQLAAGAPLAAQVHFDLILDADTPWHAAFIARWCVADAADAAALAGDAAGVAAVIAQFADAAGRSAHLDASLAYARVLAAGDDDIDVLAADALAACAGHPVLRARVQLAHGAALRRRRHAASARGELRAARDAFEALGMGPLAQRAREELRAAGEASRAPVADIADVLSPQELQIAEMAAGGMSNREIGSALYLSHRTIGSHLYRIFPKLGIASRAELRTLLAP</sequence>
<gene>
    <name evidence="4" type="ORF">LRS13_16520</name>
</gene>
<dbReference type="SUPFAM" id="SSF46894">
    <property type="entry name" value="C-terminal effector domain of the bipartite response regulators"/>
    <property type="match status" value="1"/>
</dbReference>
<dbReference type="CDD" id="cd06170">
    <property type="entry name" value="LuxR_C_like"/>
    <property type="match status" value="1"/>
</dbReference>
<organism evidence="4 5">
    <name type="scientific">Svornostia abyssi</name>
    <dbReference type="NCBI Taxonomy" id="2898438"/>
    <lineage>
        <taxon>Bacteria</taxon>
        <taxon>Bacillati</taxon>
        <taxon>Actinomycetota</taxon>
        <taxon>Thermoleophilia</taxon>
        <taxon>Solirubrobacterales</taxon>
        <taxon>Baekduiaceae</taxon>
        <taxon>Svornostia</taxon>
    </lineage>
</organism>
<dbReference type="Proteomes" id="UP001058860">
    <property type="component" value="Chromosome"/>
</dbReference>
<keyword evidence="1" id="KW-0547">Nucleotide-binding</keyword>
<dbReference type="SMART" id="SM00421">
    <property type="entry name" value="HTH_LUXR"/>
    <property type="match status" value="1"/>
</dbReference>
<dbReference type="PANTHER" id="PTHR16305">
    <property type="entry name" value="TESTICULAR SOLUBLE ADENYLYL CYCLASE"/>
    <property type="match status" value="1"/>
</dbReference>
<dbReference type="Gene3D" id="1.10.10.10">
    <property type="entry name" value="Winged helix-like DNA-binding domain superfamily/Winged helix DNA-binding domain"/>
    <property type="match status" value="1"/>
</dbReference>
<dbReference type="RefSeq" id="WP_353862836.1">
    <property type="nucleotide sequence ID" value="NZ_CP088295.1"/>
</dbReference>
<dbReference type="Gene3D" id="3.40.50.300">
    <property type="entry name" value="P-loop containing nucleotide triphosphate hydrolases"/>
    <property type="match status" value="1"/>
</dbReference>
<dbReference type="InterPro" id="IPR016032">
    <property type="entry name" value="Sig_transdc_resp-reg_C-effctor"/>
</dbReference>
<dbReference type="SUPFAM" id="SSF52540">
    <property type="entry name" value="P-loop containing nucleoside triphosphate hydrolases"/>
    <property type="match status" value="1"/>
</dbReference>
<dbReference type="PRINTS" id="PR00038">
    <property type="entry name" value="HTHLUXR"/>
</dbReference>
<protein>
    <submittedName>
        <fullName evidence="4">AAA family ATPase</fullName>
    </submittedName>
</protein>
<dbReference type="InterPro" id="IPR041664">
    <property type="entry name" value="AAA_16"/>
</dbReference>
<dbReference type="Pfam" id="PF00196">
    <property type="entry name" value="GerE"/>
    <property type="match status" value="1"/>
</dbReference>
<dbReference type="PROSITE" id="PS00622">
    <property type="entry name" value="HTH_LUXR_1"/>
    <property type="match status" value="1"/>
</dbReference>